<feature type="region of interest" description="Disordered" evidence="1">
    <location>
        <begin position="1"/>
        <end position="49"/>
    </location>
</feature>
<dbReference type="AlphaFoldDB" id="A0A1X7S5Y2"/>
<reference evidence="2 3" key="1">
    <citation type="submission" date="2016-06" db="EMBL/GenBank/DDBJ databases">
        <authorList>
            <person name="Kjaerup R.B."/>
            <person name="Dalgaard T.S."/>
            <person name="Juul-Madsen H.R."/>
        </authorList>
    </citation>
    <scope>NUCLEOTIDE SEQUENCE [LARGE SCALE GENOMIC DNA]</scope>
</reference>
<evidence type="ECO:0000256" key="1">
    <source>
        <dbReference type="SAM" id="MobiDB-lite"/>
    </source>
</evidence>
<accession>A0A1X7S5Y2</accession>
<keyword evidence="3" id="KW-1185">Reference proteome</keyword>
<protein>
    <submittedName>
        <fullName evidence="2">Uncharacterized protein</fullName>
    </submittedName>
</protein>
<evidence type="ECO:0000313" key="2">
    <source>
        <dbReference type="EMBL" id="SMQ55035.1"/>
    </source>
</evidence>
<proteinExistence type="predicted"/>
<dbReference type="Proteomes" id="UP000215127">
    <property type="component" value="Chromosome 11"/>
</dbReference>
<evidence type="ECO:0000313" key="3">
    <source>
        <dbReference type="Proteomes" id="UP000215127"/>
    </source>
</evidence>
<name>A0A1X7S5Y2_ZYMT9</name>
<feature type="compositionally biased region" description="Basic residues" evidence="1">
    <location>
        <begin position="33"/>
        <end position="45"/>
    </location>
</feature>
<organism evidence="2 3">
    <name type="scientific">Zymoseptoria tritici (strain ST99CH_3D7)</name>
    <dbReference type="NCBI Taxonomy" id="1276538"/>
    <lineage>
        <taxon>Eukaryota</taxon>
        <taxon>Fungi</taxon>
        <taxon>Dikarya</taxon>
        <taxon>Ascomycota</taxon>
        <taxon>Pezizomycotina</taxon>
        <taxon>Dothideomycetes</taxon>
        <taxon>Dothideomycetidae</taxon>
        <taxon>Mycosphaerellales</taxon>
        <taxon>Mycosphaerellaceae</taxon>
        <taxon>Zymoseptoria</taxon>
    </lineage>
</organism>
<sequence length="117" mass="13041">MILLQPPNQPREMAPKALRGRLRPARQSILRNPPRHKAHRAHPQGRYHSYDVIQSGGSERMDRSTTIAGAAVFHFSLNTTATTPTLAVPTVVLSTKRWPLPLMGNETMRLQAADITL</sequence>
<gene>
    <name evidence="2" type="ORF">ZT3D7_G10190</name>
</gene>
<dbReference type="EMBL" id="LT853702">
    <property type="protein sequence ID" value="SMQ55035.1"/>
    <property type="molecule type" value="Genomic_DNA"/>
</dbReference>